<keyword evidence="1" id="KW-0732">Signal</keyword>
<sequence>MGSHTFSPALLSKLVLRLSVTALTLFRLSQTCASLTLSFSLLSSLFPDPFPLFSAGLFTDSSRDFRLTGSDFSSVLSLLITLNESFGLGGVLIVGEGRIRADVTTGDGTSFLTSCSVLTLVLNLS</sequence>
<feature type="signal peptide" evidence="1">
    <location>
        <begin position="1"/>
        <end position="22"/>
    </location>
</feature>
<organism evidence="2">
    <name type="scientific">Panstrongylus lignarius</name>
    <dbReference type="NCBI Taxonomy" id="156445"/>
    <lineage>
        <taxon>Eukaryota</taxon>
        <taxon>Metazoa</taxon>
        <taxon>Ecdysozoa</taxon>
        <taxon>Arthropoda</taxon>
        <taxon>Hexapoda</taxon>
        <taxon>Insecta</taxon>
        <taxon>Pterygota</taxon>
        <taxon>Neoptera</taxon>
        <taxon>Paraneoptera</taxon>
        <taxon>Hemiptera</taxon>
        <taxon>Heteroptera</taxon>
        <taxon>Panheteroptera</taxon>
        <taxon>Cimicomorpha</taxon>
        <taxon>Reduviidae</taxon>
        <taxon>Triatominae</taxon>
        <taxon>Panstrongylus</taxon>
    </lineage>
</organism>
<evidence type="ECO:0000313" key="2">
    <source>
        <dbReference type="EMBL" id="JAW14310.1"/>
    </source>
</evidence>
<name>A0A224Y075_9HEMI</name>
<protein>
    <submittedName>
        <fullName evidence="2">Putative secreted protein</fullName>
    </submittedName>
</protein>
<reference evidence="2" key="1">
    <citation type="journal article" date="2018" name="PLoS Negl. Trop. Dis.">
        <title>An insight into the salivary gland and fat body transcriptome of Panstrongylus lignarius (Hemiptera: Heteroptera), the main vector of Chagas disease in Peru.</title>
        <authorList>
            <person name="Nevoa J.C."/>
            <person name="Mendes M.T."/>
            <person name="da Silva M.V."/>
            <person name="Soares S.C."/>
            <person name="Oliveira C.J.F."/>
            <person name="Ribeiro J.M.C."/>
        </authorList>
    </citation>
    <scope>NUCLEOTIDE SEQUENCE</scope>
</reference>
<accession>A0A224Y075</accession>
<evidence type="ECO:0000256" key="1">
    <source>
        <dbReference type="SAM" id="SignalP"/>
    </source>
</evidence>
<feature type="chain" id="PRO_5012262590" evidence="1">
    <location>
        <begin position="23"/>
        <end position="125"/>
    </location>
</feature>
<dbReference type="EMBL" id="GFTR01002116">
    <property type="protein sequence ID" value="JAW14310.1"/>
    <property type="molecule type" value="Transcribed_RNA"/>
</dbReference>
<dbReference type="AlphaFoldDB" id="A0A224Y075"/>
<proteinExistence type="predicted"/>